<dbReference type="Proteomes" id="UP000077381">
    <property type="component" value="Unassembled WGS sequence"/>
</dbReference>
<reference evidence="1 2" key="1">
    <citation type="submission" date="2015-12" db="EMBL/GenBank/DDBJ databases">
        <title>Genome sequence of Streptomyces sp. G25.</title>
        <authorList>
            <person name="Poehlein A."/>
            <person name="Roettig A."/>
            <person name="Hiessl S."/>
            <person name="Hauschild P."/>
            <person name="Schauer J."/>
            <person name="Madkour M.H."/>
            <person name="Al-Ansari A.M."/>
            <person name="Almakishah N.H."/>
            <person name="Steinbuechel A."/>
            <person name="Daniel R."/>
        </authorList>
    </citation>
    <scope>NUCLEOTIDE SEQUENCE [LARGE SCALE GENOMIC DNA]</scope>
    <source>
        <strain evidence="2">G25(2015)</strain>
    </source>
</reference>
<gene>
    <name evidence="1" type="ORF">STSP_47510</name>
</gene>
<keyword evidence="2" id="KW-1185">Reference proteome</keyword>
<protein>
    <submittedName>
        <fullName evidence="1">Uncharacterized protein</fullName>
    </submittedName>
</protein>
<comment type="caution">
    <text evidence="1">The sequence shown here is derived from an EMBL/GenBank/DDBJ whole genome shotgun (WGS) entry which is preliminary data.</text>
</comment>
<dbReference type="EMBL" id="LOHS01000100">
    <property type="protein sequence ID" value="OAH11871.1"/>
    <property type="molecule type" value="Genomic_DNA"/>
</dbReference>
<organism evidence="1 2">
    <name type="scientific">Streptomyces jeddahensis</name>
    <dbReference type="NCBI Taxonomy" id="1716141"/>
    <lineage>
        <taxon>Bacteria</taxon>
        <taxon>Bacillati</taxon>
        <taxon>Actinomycetota</taxon>
        <taxon>Actinomycetes</taxon>
        <taxon>Kitasatosporales</taxon>
        <taxon>Streptomycetaceae</taxon>
        <taxon>Streptomyces</taxon>
    </lineage>
</organism>
<name>A0A177HLN8_9ACTN</name>
<dbReference type="STRING" id="1716141.STSP_47510"/>
<evidence type="ECO:0000313" key="1">
    <source>
        <dbReference type="EMBL" id="OAH11871.1"/>
    </source>
</evidence>
<sequence>MPSAEANALFFAESFWSALICFSTSQLATLRVPP</sequence>
<accession>A0A177HLN8</accession>
<proteinExistence type="predicted"/>
<dbReference type="AlphaFoldDB" id="A0A177HLN8"/>
<evidence type="ECO:0000313" key="2">
    <source>
        <dbReference type="Proteomes" id="UP000077381"/>
    </source>
</evidence>